<dbReference type="EMBL" id="ATBP01000026">
    <property type="protein sequence ID" value="ETR74019.1"/>
    <property type="molecule type" value="Genomic_DNA"/>
</dbReference>
<proteinExistence type="predicted"/>
<comment type="caution">
    <text evidence="1">The sequence shown here is derived from an EMBL/GenBank/DDBJ whole genome shotgun (WGS) entry which is preliminary data.</text>
</comment>
<evidence type="ECO:0000313" key="2">
    <source>
        <dbReference type="Proteomes" id="UP000189670"/>
    </source>
</evidence>
<dbReference type="Proteomes" id="UP000189670">
    <property type="component" value="Unassembled WGS sequence"/>
</dbReference>
<organism evidence="1 2">
    <name type="scientific">Candidatus Magnetoglobus multicellularis str. Araruama</name>
    <dbReference type="NCBI Taxonomy" id="890399"/>
    <lineage>
        <taxon>Bacteria</taxon>
        <taxon>Pseudomonadati</taxon>
        <taxon>Thermodesulfobacteriota</taxon>
        <taxon>Desulfobacteria</taxon>
        <taxon>Desulfobacterales</taxon>
        <taxon>Desulfobacteraceae</taxon>
        <taxon>Candidatus Magnetoglobus</taxon>
    </lineage>
</organism>
<dbReference type="AlphaFoldDB" id="A0A1V1PGJ4"/>
<accession>A0A1V1PGJ4</accession>
<protein>
    <submittedName>
        <fullName evidence="1">Uncharacterized protein</fullName>
    </submittedName>
</protein>
<gene>
    <name evidence="1" type="ORF">OMM_06589</name>
</gene>
<sequence>MAMVIKAGVTTEAPHLYSFNISIQPVDMRGNVSLDKIKDELRCLIYNNDQSNANLAIWSIDPSSMMGPHIIRLQVFNNKEDIYSLKSVVTFSNHLIVNESVNIKNIIQILQILSDYPNTKDCQVEFDYRNDRKLGIEEILYLFGP</sequence>
<evidence type="ECO:0000313" key="1">
    <source>
        <dbReference type="EMBL" id="ETR74019.1"/>
    </source>
</evidence>
<reference evidence="2" key="1">
    <citation type="submission" date="2012-11" db="EMBL/GenBank/DDBJ databases">
        <authorList>
            <person name="Lucero-Rivera Y.E."/>
            <person name="Tovar-Ramirez D."/>
        </authorList>
    </citation>
    <scope>NUCLEOTIDE SEQUENCE [LARGE SCALE GENOMIC DNA]</scope>
    <source>
        <strain evidence="2">Araruama</strain>
    </source>
</reference>
<name>A0A1V1PGJ4_9BACT</name>